<evidence type="ECO:0000256" key="2">
    <source>
        <dbReference type="SAM" id="MobiDB-lite"/>
    </source>
</evidence>
<name>A0AAV6YX58_ENGPU</name>
<dbReference type="SUPFAM" id="SSF54556">
    <property type="entry name" value="Chitinase insertion domain"/>
    <property type="match status" value="1"/>
</dbReference>
<feature type="compositionally biased region" description="Gly residues" evidence="2">
    <location>
        <begin position="200"/>
        <end position="252"/>
    </location>
</feature>
<comment type="caution">
    <text evidence="4">The sequence shown here is derived from an EMBL/GenBank/DDBJ whole genome shotgun (WGS) entry which is preliminary data.</text>
</comment>
<gene>
    <name evidence="4" type="ORF">GDO81_022387</name>
</gene>
<evidence type="ECO:0000256" key="1">
    <source>
        <dbReference type="ARBA" id="ARBA00023157"/>
    </source>
</evidence>
<dbReference type="Gene3D" id="3.20.20.80">
    <property type="entry name" value="Glycosidases"/>
    <property type="match status" value="1"/>
</dbReference>
<keyword evidence="5" id="KW-1185">Reference proteome</keyword>
<dbReference type="Pfam" id="PF00704">
    <property type="entry name" value="Glyco_hydro_18"/>
    <property type="match status" value="1"/>
</dbReference>
<organism evidence="4 5">
    <name type="scientific">Engystomops pustulosus</name>
    <name type="common">Tungara frog</name>
    <name type="synonym">Physalaemus pustulosus</name>
    <dbReference type="NCBI Taxonomy" id="76066"/>
    <lineage>
        <taxon>Eukaryota</taxon>
        <taxon>Metazoa</taxon>
        <taxon>Chordata</taxon>
        <taxon>Craniata</taxon>
        <taxon>Vertebrata</taxon>
        <taxon>Euteleostomi</taxon>
        <taxon>Amphibia</taxon>
        <taxon>Batrachia</taxon>
        <taxon>Anura</taxon>
        <taxon>Neobatrachia</taxon>
        <taxon>Hyloidea</taxon>
        <taxon>Leptodactylidae</taxon>
        <taxon>Leiuperinae</taxon>
        <taxon>Engystomops</taxon>
    </lineage>
</organism>
<dbReference type="GO" id="GO:0004568">
    <property type="term" value="F:chitinase activity"/>
    <property type="evidence" value="ECO:0007669"/>
    <property type="project" value="TreeGrafter"/>
</dbReference>
<feature type="compositionally biased region" description="Gly residues" evidence="2">
    <location>
        <begin position="176"/>
        <end position="185"/>
    </location>
</feature>
<dbReference type="SUPFAM" id="SSF51445">
    <property type="entry name" value="(Trans)glycosidases"/>
    <property type="match status" value="1"/>
</dbReference>
<dbReference type="FunFam" id="3.10.50.10:FF:000001">
    <property type="entry name" value="Chitinase 3-like 1"/>
    <property type="match status" value="1"/>
</dbReference>
<feature type="non-terminal residue" evidence="4">
    <location>
        <position position="252"/>
    </location>
</feature>
<sequence length="252" mass="24352">DYAVKYWLSNGAPASKLVVGFPTYGRSFALKNPSDNGIGAPTSGPGSAGPHTKESGFSAYYEICTFLQNGAADTWSSVANAPYAYKGSYWVGYDNQRSFQIKAEWLKKNNFAGAMVWAIDLDDFTGSFCNQGKYPLISKLKSTLGIQGCSGSSGGSPGGSSGRTPGENSGDSPGSSSGGSLGGSSGRTPGENLGDSPGSSSGGSPGGSSGGSPGGSSGGSPGGSSGGSPGGGSGESPGGSSGGSPGGSSGGS</sequence>
<feature type="compositionally biased region" description="Gly residues" evidence="2">
    <location>
        <begin position="151"/>
        <end position="161"/>
    </location>
</feature>
<dbReference type="AlphaFoldDB" id="A0AAV6YX58"/>
<dbReference type="PANTHER" id="PTHR11177">
    <property type="entry name" value="CHITINASE"/>
    <property type="match status" value="1"/>
</dbReference>
<dbReference type="GO" id="GO:0005576">
    <property type="term" value="C:extracellular region"/>
    <property type="evidence" value="ECO:0007669"/>
    <property type="project" value="TreeGrafter"/>
</dbReference>
<feature type="compositionally biased region" description="Low complexity" evidence="2">
    <location>
        <begin position="166"/>
        <end position="175"/>
    </location>
</feature>
<dbReference type="Proteomes" id="UP000824782">
    <property type="component" value="Unassembled WGS sequence"/>
</dbReference>
<dbReference type="InterPro" id="IPR029070">
    <property type="entry name" value="Chitinase_insertion_sf"/>
</dbReference>
<feature type="non-terminal residue" evidence="4">
    <location>
        <position position="1"/>
    </location>
</feature>
<proteinExistence type="predicted"/>
<dbReference type="GO" id="GO:0005975">
    <property type="term" value="P:carbohydrate metabolic process"/>
    <property type="evidence" value="ECO:0007669"/>
    <property type="project" value="InterPro"/>
</dbReference>
<dbReference type="PANTHER" id="PTHR11177:SF188">
    <property type="entry name" value="ACIDIC MAMMALIAN CHITINASE"/>
    <property type="match status" value="1"/>
</dbReference>
<keyword evidence="1" id="KW-1015">Disulfide bond</keyword>
<protein>
    <recommendedName>
        <fullName evidence="3">GH18 domain-containing protein</fullName>
    </recommendedName>
</protein>
<dbReference type="InterPro" id="IPR001223">
    <property type="entry name" value="Glyco_hydro18_cat"/>
</dbReference>
<dbReference type="GO" id="GO:0006032">
    <property type="term" value="P:chitin catabolic process"/>
    <property type="evidence" value="ECO:0007669"/>
    <property type="project" value="TreeGrafter"/>
</dbReference>
<reference evidence="4" key="1">
    <citation type="thesis" date="2020" institute="ProQuest LLC" country="789 East Eisenhower Parkway, Ann Arbor, MI, USA">
        <title>Comparative Genomics and Chromosome Evolution.</title>
        <authorList>
            <person name="Mudd A.B."/>
        </authorList>
    </citation>
    <scope>NUCLEOTIDE SEQUENCE</scope>
    <source>
        <strain evidence="4">237g6f4</strain>
        <tissue evidence="4">Blood</tissue>
    </source>
</reference>
<evidence type="ECO:0000313" key="4">
    <source>
        <dbReference type="EMBL" id="KAG8538596.1"/>
    </source>
</evidence>
<evidence type="ECO:0000313" key="5">
    <source>
        <dbReference type="Proteomes" id="UP000824782"/>
    </source>
</evidence>
<dbReference type="InterPro" id="IPR017853">
    <property type="entry name" value="GH"/>
</dbReference>
<feature type="domain" description="GH18" evidence="3">
    <location>
        <begin position="1"/>
        <end position="147"/>
    </location>
</feature>
<dbReference type="Gene3D" id="3.10.50.10">
    <property type="match status" value="1"/>
</dbReference>
<feature type="region of interest" description="Disordered" evidence="2">
    <location>
        <begin position="148"/>
        <end position="252"/>
    </location>
</feature>
<dbReference type="EMBL" id="WNYA01019936">
    <property type="protein sequence ID" value="KAG8538596.1"/>
    <property type="molecule type" value="Genomic_DNA"/>
</dbReference>
<accession>A0AAV6YX58</accession>
<dbReference type="InterPro" id="IPR050314">
    <property type="entry name" value="Glycosyl_Hydrlase_18"/>
</dbReference>
<dbReference type="PROSITE" id="PS51910">
    <property type="entry name" value="GH18_2"/>
    <property type="match status" value="1"/>
</dbReference>
<evidence type="ECO:0000259" key="3">
    <source>
        <dbReference type="PROSITE" id="PS51910"/>
    </source>
</evidence>
<dbReference type="GO" id="GO:0008061">
    <property type="term" value="F:chitin binding"/>
    <property type="evidence" value="ECO:0007669"/>
    <property type="project" value="TreeGrafter"/>
</dbReference>